<feature type="transmembrane region" description="Helical" evidence="1">
    <location>
        <begin position="41"/>
        <end position="60"/>
    </location>
</feature>
<organism evidence="2 3">
    <name type="scientific">Cylindrotheca closterium</name>
    <dbReference type="NCBI Taxonomy" id="2856"/>
    <lineage>
        <taxon>Eukaryota</taxon>
        <taxon>Sar</taxon>
        <taxon>Stramenopiles</taxon>
        <taxon>Ochrophyta</taxon>
        <taxon>Bacillariophyta</taxon>
        <taxon>Bacillariophyceae</taxon>
        <taxon>Bacillariophycidae</taxon>
        <taxon>Bacillariales</taxon>
        <taxon>Bacillariaceae</taxon>
        <taxon>Cylindrotheca</taxon>
    </lineage>
</organism>
<keyword evidence="3" id="KW-1185">Reference proteome</keyword>
<dbReference type="EMBL" id="CAKOGP040002014">
    <property type="protein sequence ID" value="CAJ1959675.1"/>
    <property type="molecule type" value="Genomic_DNA"/>
</dbReference>
<proteinExistence type="predicted"/>
<name>A0AAD2PW88_9STRA</name>
<sequence>MEDVTSDGPEESGVDVVVRPPADGLLVGRGLLTRHFGNKSLYFLAVASVSVITVVVLLQSNGVVLLQSNRDVDCTMRSGHYDVSTCDQHAHDINGMLKEEEVLVKTILSEGGSTAGVFAVEKTLGEIGFKSPDVTASTSVTCVDGEYSFSLSGNGLFASEVLEDKLPNNCHITGLGYYADAPCDDNPGVGLCDSGIWPVDASTCQALEEAQDVLNTVGVDGDSYAAAITTYCGQKGQRNLIQTCGDGYKAGCFGAASNFVNVRNRK</sequence>
<protein>
    <submittedName>
        <fullName evidence="2">Uncharacterized protein</fullName>
    </submittedName>
</protein>
<accession>A0AAD2PW88</accession>
<dbReference type="AlphaFoldDB" id="A0AAD2PW88"/>
<evidence type="ECO:0000313" key="2">
    <source>
        <dbReference type="EMBL" id="CAJ1959675.1"/>
    </source>
</evidence>
<reference evidence="2" key="1">
    <citation type="submission" date="2023-08" db="EMBL/GenBank/DDBJ databases">
        <authorList>
            <person name="Audoor S."/>
            <person name="Bilcke G."/>
        </authorList>
    </citation>
    <scope>NUCLEOTIDE SEQUENCE</scope>
</reference>
<evidence type="ECO:0000256" key="1">
    <source>
        <dbReference type="SAM" id="Phobius"/>
    </source>
</evidence>
<keyword evidence="1" id="KW-0812">Transmembrane</keyword>
<dbReference type="Proteomes" id="UP001295423">
    <property type="component" value="Unassembled WGS sequence"/>
</dbReference>
<keyword evidence="1" id="KW-0472">Membrane</keyword>
<gene>
    <name evidence="2" type="ORF">CYCCA115_LOCUS18094</name>
</gene>
<comment type="caution">
    <text evidence="2">The sequence shown here is derived from an EMBL/GenBank/DDBJ whole genome shotgun (WGS) entry which is preliminary data.</text>
</comment>
<evidence type="ECO:0000313" key="3">
    <source>
        <dbReference type="Proteomes" id="UP001295423"/>
    </source>
</evidence>
<keyword evidence="1" id="KW-1133">Transmembrane helix</keyword>